<dbReference type="Proteomes" id="UP000240739">
    <property type="component" value="Unassembled WGS sequence"/>
</dbReference>
<dbReference type="RefSeq" id="WP_107567082.1">
    <property type="nucleotide sequence ID" value="NZ_PYYB01000001.1"/>
</dbReference>
<dbReference type="AlphaFoldDB" id="A0A2T4UHH0"/>
<dbReference type="OrthoDB" id="3237625at2"/>
<evidence type="ECO:0000313" key="2">
    <source>
        <dbReference type="Proteomes" id="UP000240739"/>
    </source>
</evidence>
<proteinExistence type="predicted"/>
<reference evidence="1 2" key="1">
    <citation type="submission" date="2018-03" db="EMBL/GenBank/DDBJ databases">
        <title>Aquarubrobacter algicola gen. nov., sp. nov., a novel actinobacterium isolated from shallow eutrophic lake during the end of cyanobacterial harmful algal blooms.</title>
        <authorList>
            <person name="Chun S.J."/>
        </authorList>
    </citation>
    <scope>NUCLEOTIDE SEQUENCE [LARGE SCALE GENOMIC DNA]</scope>
    <source>
        <strain evidence="1 2">Seoho-28</strain>
    </source>
</reference>
<evidence type="ECO:0000313" key="1">
    <source>
        <dbReference type="EMBL" id="PTL58645.1"/>
    </source>
</evidence>
<protein>
    <submittedName>
        <fullName evidence="1">Uncharacterized protein</fullName>
    </submittedName>
</protein>
<dbReference type="EMBL" id="PYYB01000001">
    <property type="protein sequence ID" value="PTL58645.1"/>
    <property type="molecule type" value="Genomic_DNA"/>
</dbReference>
<accession>A0A2T4UHH0</accession>
<name>A0A2T4UHH0_9ACTN</name>
<sequence>MTVEDHRTAERRSIALHAAVRARLTPEVVGTARARVDAWLRDGGPVPPPAARAWRALLDGPADELAAALVRDDERMRDLRQNTPFAGVVPPAARWRIVREVR</sequence>
<keyword evidence="2" id="KW-1185">Reference proteome</keyword>
<comment type="caution">
    <text evidence="1">The sequence shown here is derived from an EMBL/GenBank/DDBJ whole genome shotgun (WGS) entry which is preliminary data.</text>
</comment>
<gene>
    <name evidence="1" type="ORF">C7Y72_02740</name>
</gene>
<organism evidence="1 2">
    <name type="scientific">Paraconexibacter algicola</name>
    <dbReference type="NCBI Taxonomy" id="2133960"/>
    <lineage>
        <taxon>Bacteria</taxon>
        <taxon>Bacillati</taxon>
        <taxon>Actinomycetota</taxon>
        <taxon>Thermoleophilia</taxon>
        <taxon>Solirubrobacterales</taxon>
        <taxon>Paraconexibacteraceae</taxon>
        <taxon>Paraconexibacter</taxon>
    </lineage>
</organism>